<feature type="compositionally biased region" description="Basic and acidic residues" evidence="2">
    <location>
        <begin position="269"/>
        <end position="280"/>
    </location>
</feature>
<feature type="compositionally biased region" description="Acidic residues" evidence="2">
    <location>
        <begin position="256"/>
        <end position="268"/>
    </location>
</feature>
<organism evidence="3 4">
    <name type="scientific">Dothistroma septosporum (strain NZE10 / CBS 128990)</name>
    <name type="common">Red band needle blight fungus</name>
    <name type="synonym">Mycosphaerella pini</name>
    <dbReference type="NCBI Taxonomy" id="675120"/>
    <lineage>
        <taxon>Eukaryota</taxon>
        <taxon>Fungi</taxon>
        <taxon>Dikarya</taxon>
        <taxon>Ascomycota</taxon>
        <taxon>Pezizomycotina</taxon>
        <taxon>Dothideomycetes</taxon>
        <taxon>Dothideomycetidae</taxon>
        <taxon>Mycosphaerellales</taxon>
        <taxon>Mycosphaerellaceae</taxon>
        <taxon>Dothistroma</taxon>
    </lineage>
</organism>
<reference evidence="3 4" key="2">
    <citation type="journal article" date="2012" name="PLoS Pathog.">
        <title>Diverse lifestyles and strategies of plant pathogenesis encoded in the genomes of eighteen Dothideomycetes fungi.</title>
        <authorList>
            <person name="Ohm R.A."/>
            <person name="Feau N."/>
            <person name="Henrissat B."/>
            <person name="Schoch C.L."/>
            <person name="Horwitz B.A."/>
            <person name="Barry K.W."/>
            <person name="Condon B.J."/>
            <person name="Copeland A.C."/>
            <person name="Dhillon B."/>
            <person name="Glaser F."/>
            <person name="Hesse C.N."/>
            <person name="Kosti I."/>
            <person name="LaButti K."/>
            <person name="Lindquist E.A."/>
            <person name="Lucas S."/>
            <person name="Salamov A.A."/>
            <person name="Bradshaw R.E."/>
            <person name="Ciuffetti L."/>
            <person name="Hamelin R.C."/>
            <person name="Kema G.H.J."/>
            <person name="Lawrence C."/>
            <person name="Scott J.A."/>
            <person name="Spatafora J.W."/>
            <person name="Turgeon B.G."/>
            <person name="de Wit P.J.G.M."/>
            <person name="Zhong S."/>
            <person name="Goodwin S.B."/>
            <person name="Grigoriev I.V."/>
        </authorList>
    </citation>
    <scope>NUCLEOTIDE SEQUENCE [LARGE SCALE GENOMIC DNA]</scope>
    <source>
        <strain evidence="4">NZE10 / CBS 128990</strain>
    </source>
</reference>
<name>N1PIN3_DOTSN</name>
<dbReference type="Proteomes" id="UP000016933">
    <property type="component" value="Unassembled WGS sequence"/>
</dbReference>
<evidence type="ECO:0000256" key="1">
    <source>
        <dbReference type="SAM" id="Coils"/>
    </source>
</evidence>
<evidence type="ECO:0000313" key="3">
    <source>
        <dbReference type="EMBL" id="EME41166.1"/>
    </source>
</evidence>
<keyword evidence="1" id="KW-0175">Coiled coil</keyword>
<evidence type="ECO:0000256" key="2">
    <source>
        <dbReference type="SAM" id="MobiDB-lite"/>
    </source>
</evidence>
<feature type="region of interest" description="Disordered" evidence="2">
    <location>
        <begin position="1"/>
        <end position="23"/>
    </location>
</feature>
<keyword evidence="4" id="KW-1185">Reference proteome</keyword>
<dbReference type="EMBL" id="KB446542">
    <property type="protein sequence ID" value="EME41166.1"/>
    <property type="molecule type" value="Genomic_DNA"/>
</dbReference>
<protein>
    <submittedName>
        <fullName evidence="3">Uncharacterized protein</fullName>
    </submittedName>
</protein>
<feature type="coiled-coil region" evidence="1">
    <location>
        <begin position="124"/>
        <end position="151"/>
    </location>
</feature>
<accession>N1PIN3</accession>
<sequence length="621" mass="68806">MAADKRHGQWAGRALPPKDADENTAPQAFGIELIKAGNLLDTVNTALTKTVNGEFFEGTKSSNANRHRQLPEIFQSRDQIEGVLESVSKKERLLAEQERIKNEGGGKPAVSSATIQAMVQSAVQQQLAMELRDLQIKNERLQERLVKIESKQPVTIDGAKKVKKLPPANQDDVKILQRKVIALETECQQYGFDAAAQNTEIYNLQVELATLRMSLNAQKEMVDGQGRNIRDVEMQVSEISLTLDTISNRDTGNNDTGEDEGGSEDGSDDDHSLVTKDSDTTRVGNRLVDNALGGTVLEDVESADSAKFNKGSMIFEVRAVMQELLAALEKADKIGHYSVERHDSGHGKSAVEEKVVKRVGDKQVEVDRLREKVEMLKNQLPIKIDDSWVATRSSSIGCSTTTSSRAEITNIRAREVIASQNVETIHGQIIGLKHTVASLAPPAPVSTPLSVLENDLKGLQKTPSCETQDGLRSSRAEKLEEDLCKCKAQCTSNKWRIEHVDDRIGIWRDVLTDVNSKQNDRLERLEPDVKSLQSAHSCAPGDLDRSKAQARDLKAVEMRIARVKEDLNDHKGWVRHEREIALGYLALICDELTTMPSFNWDSATKKKADKLWGRELPGNFG</sequence>
<dbReference type="OrthoDB" id="10572184at2759"/>
<dbReference type="AlphaFoldDB" id="N1PIN3"/>
<feature type="region of interest" description="Disordered" evidence="2">
    <location>
        <begin position="243"/>
        <end position="280"/>
    </location>
</feature>
<evidence type="ECO:0000313" key="4">
    <source>
        <dbReference type="Proteomes" id="UP000016933"/>
    </source>
</evidence>
<gene>
    <name evidence="3" type="ORF">DOTSEDRAFT_36617</name>
</gene>
<dbReference type="HOGENOM" id="CLU_440055_0_0_1"/>
<reference evidence="4" key="1">
    <citation type="journal article" date="2012" name="PLoS Genet.">
        <title>The genomes of the fungal plant pathogens Cladosporium fulvum and Dothistroma septosporum reveal adaptation to different hosts and lifestyles but also signatures of common ancestry.</title>
        <authorList>
            <person name="de Wit P.J.G.M."/>
            <person name="van der Burgt A."/>
            <person name="Oekmen B."/>
            <person name="Stergiopoulos I."/>
            <person name="Abd-Elsalam K.A."/>
            <person name="Aerts A.L."/>
            <person name="Bahkali A.H."/>
            <person name="Beenen H.G."/>
            <person name="Chettri P."/>
            <person name="Cox M.P."/>
            <person name="Datema E."/>
            <person name="de Vries R.P."/>
            <person name="Dhillon B."/>
            <person name="Ganley A.R."/>
            <person name="Griffiths S.A."/>
            <person name="Guo Y."/>
            <person name="Hamelin R.C."/>
            <person name="Henrissat B."/>
            <person name="Kabir M.S."/>
            <person name="Jashni M.K."/>
            <person name="Kema G."/>
            <person name="Klaubauf S."/>
            <person name="Lapidus A."/>
            <person name="Levasseur A."/>
            <person name="Lindquist E."/>
            <person name="Mehrabi R."/>
            <person name="Ohm R.A."/>
            <person name="Owen T.J."/>
            <person name="Salamov A."/>
            <person name="Schwelm A."/>
            <person name="Schijlen E."/>
            <person name="Sun H."/>
            <person name="van den Burg H.A."/>
            <person name="van Ham R.C.H.J."/>
            <person name="Zhang S."/>
            <person name="Goodwin S.B."/>
            <person name="Grigoriev I.V."/>
            <person name="Collemare J."/>
            <person name="Bradshaw R.E."/>
        </authorList>
    </citation>
    <scope>NUCLEOTIDE SEQUENCE [LARGE SCALE GENOMIC DNA]</scope>
    <source>
        <strain evidence="4">NZE10 / CBS 128990</strain>
    </source>
</reference>
<proteinExistence type="predicted"/>